<protein>
    <submittedName>
        <fullName evidence="1">Uncharacterized protein</fullName>
    </submittedName>
</protein>
<dbReference type="AlphaFoldDB" id="A0A9J5XQ99"/>
<accession>A0A9J5XQ99</accession>
<evidence type="ECO:0000313" key="1">
    <source>
        <dbReference type="EMBL" id="KAG5590385.1"/>
    </source>
</evidence>
<keyword evidence="2" id="KW-1185">Reference proteome</keyword>
<name>A0A9J5XQ99_SOLCO</name>
<sequence length="78" mass="9275">MFSNPCPFTYWLLSLPFFPYDEGGISVRNLKDVCIAFQYKQWWIFRSKHTLWGDFLKAKYCQRSNPINRKKGPCDSST</sequence>
<organism evidence="1 2">
    <name type="scientific">Solanum commersonii</name>
    <name type="common">Commerson's wild potato</name>
    <name type="synonym">Commerson's nightshade</name>
    <dbReference type="NCBI Taxonomy" id="4109"/>
    <lineage>
        <taxon>Eukaryota</taxon>
        <taxon>Viridiplantae</taxon>
        <taxon>Streptophyta</taxon>
        <taxon>Embryophyta</taxon>
        <taxon>Tracheophyta</taxon>
        <taxon>Spermatophyta</taxon>
        <taxon>Magnoliopsida</taxon>
        <taxon>eudicotyledons</taxon>
        <taxon>Gunneridae</taxon>
        <taxon>Pentapetalae</taxon>
        <taxon>asterids</taxon>
        <taxon>lamiids</taxon>
        <taxon>Solanales</taxon>
        <taxon>Solanaceae</taxon>
        <taxon>Solanoideae</taxon>
        <taxon>Solaneae</taxon>
        <taxon>Solanum</taxon>
    </lineage>
</organism>
<gene>
    <name evidence="1" type="ORF">H5410_040899</name>
</gene>
<dbReference type="EMBL" id="JACXVP010000008">
    <property type="protein sequence ID" value="KAG5590385.1"/>
    <property type="molecule type" value="Genomic_DNA"/>
</dbReference>
<dbReference type="Proteomes" id="UP000824120">
    <property type="component" value="Chromosome 8"/>
</dbReference>
<dbReference type="OrthoDB" id="691901at2759"/>
<proteinExistence type="predicted"/>
<reference evidence="1 2" key="1">
    <citation type="submission" date="2020-09" db="EMBL/GenBank/DDBJ databases">
        <title>De no assembly of potato wild relative species, Solanum commersonii.</title>
        <authorList>
            <person name="Cho K."/>
        </authorList>
    </citation>
    <scope>NUCLEOTIDE SEQUENCE [LARGE SCALE GENOMIC DNA]</scope>
    <source>
        <strain evidence="1">LZ3.2</strain>
        <tissue evidence="1">Leaf</tissue>
    </source>
</reference>
<evidence type="ECO:0000313" key="2">
    <source>
        <dbReference type="Proteomes" id="UP000824120"/>
    </source>
</evidence>
<comment type="caution">
    <text evidence="1">The sequence shown here is derived from an EMBL/GenBank/DDBJ whole genome shotgun (WGS) entry which is preliminary data.</text>
</comment>